<proteinExistence type="predicted"/>
<protein>
    <submittedName>
        <fullName evidence="1">Uncharacterized protein</fullName>
    </submittedName>
</protein>
<dbReference type="AlphaFoldDB" id="A0A843XKS2"/>
<dbReference type="Proteomes" id="UP000652761">
    <property type="component" value="Unassembled WGS sequence"/>
</dbReference>
<comment type="caution">
    <text evidence="1">The sequence shown here is derived from an EMBL/GenBank/DDBJ whole genome shotgun (WGS) entry which is preliminary data.</text>
</comment>
<evidence type="ECO:0000313" key="1">
    <source>
        <dbReference type="EMBL" id="MQM19936.1"/>
    </source>
</evidence>
<sequence>MAIPQRSRQKVEAEQQFWAFPLGPLEALGWEAALCEFGNFHLSTGALRNTKPELCPGLPVCICRQALIRRLKSSLGDLHRLEGTRNNCEASPTPVCNLLQHRTGSGRHELNGQLASVKIPGWQHDLMPLTHVGGSIYAAKFNRLWLLVVGVVPMLVRMSRGERRGMSSRPWHSRVLQFFLHHRLWIMEHSCKAWCRLCRHKRIPRRHPRLS</sequence>
<dbReference type="EMBL" id="NMUH01009341">
    <property type="protein sequence ID" value="MQM19936.1"/>
    <property type="molecule type" value="Genomic_DNA"/>
</dbReference>
<evidence type="ECO:0000313" key="2">
    <source>
        <dbReference type="Proteomes" id="UP000652761"/>
    </source>
</evidence>
<accession>A0A843XKS2</accession>
<organism evidence="1 2">
    <name type="scientific">Colocasia esculenta</name>
    <name type="common">Wild taro</name>
    <name type="synonym">Arum esculentum</name>
    <dbReference type="NCBI Taxonomy" id="4460"/>
    <lineage>
        <taxon>Eukaryota</taxon>
        <taxon>Viridiplantae</taxon>
        <taxon>Streptophyta</taxon>
        <taxon>Embryophyta</taxon>
        <taxon>Tracheophyta</taxon>
        <taxon>Spermatophyta</taxon>
        <taxon>Magnoliopsida</taxon>
        <taxon>Liliopsida</taxon>
        <taxon>Araceae</taxon>
        <taxon>Aroideae</taxon>
        <taxon>Colocasieae</taxon>
        <taxon>Colocasia</taxon>
    </lineage>
</organism>
<name>A0A843XKS2_COLES</name>
<reference evidence="1" key="1">
    <citation type="submission" date="2017-07" db="EMBL/GenBank/DDBJ databases">
        <title>Taro Niue Genome Assembly and Annotation.</title>
        <authorList>
            <person name="Atibalentja N."/>
            <person name="Keating K."/>
            <person name="Fields C.J."/>
        </authorList>
    </citation>
    <scope>NUCLEOTIDE SEQUENCE</scope>
    <source>
        <strain evidence="1">Niue_2</strain>
        <tissue evidence="1">Leaf</tissue>
    </source>
</reference>
<gene>
    <name evidence="1" type="ORF">Taro_052948</name>
</gene>
<keyword evidence="2" id="KW-1185">Reference proteome</keyword>